<dbReference type="GO" id="GO:0071555">
    <property type="term" value="P:cell wall organization"/>
    <property type="evidence" value="ECO:0007669"/>
    <property type="project" value="UniProtKB-KW"/>
</dbReference>
<dbReference type="AlphaFoldDB" id="A0A1G8GPV9"/>
<keyword evidence="3 8" id="KW-0133">Cell shape</keyword>
<dbReference type="RefSeq" id="WP_090711866.1">
    <property type="nucleotide sequence ID" value="NZ_CBCSKY010000003.1"/>
</dbReference>
<dbReference type="Proteomes" id="UP000199050">
    <property type="component" value="Unassembled WGS sequence"/>
</dbReference>
<keyword evidence="6 8" id="KW-0961">Cell wall biogenesis/degradation</keyword>
<feature type="active site" description="Proton donor/acceptor" evidence="8">
    <location>
        <position position="182"/>
    </location>
</feature>
<accession>A0A1G8GPV9</accession>
<keyword evidence="10" id="KW-1185">Reference proteome</keyword>
<comment type="function">
    <text evidence="8">Provides the (R)-glutamate required for cell wall biosynthesis.</text>
</comment>
<dbReference type="HAMAP" id="MF_00258">
    <property type="entry name" value="Glu_racemase"/>
    <property type="match status" value="1"/>
</dbReference>
<feature type="binding site" evidence="8">
    <location>
        <begin position="7"/>
        <end position="8"/>
    </location>
    <ligand>
        <name>substrate</name>
    </ligand>
</feature>
<dbReference type="NCBIfam" id="TIGR00067">
    <property type="entry name" value="glut_race"/>
    <property type="match status" value="1"/>
</dbReference>
<dbReference type="GO" id="GO:0009252">
    <property type="term" value="P:peptidoglycan biosynthetic process"/>
    <property type="evidence" value="ECO:0007669"/>
    <property type="project" value="UniProtKB-UniRule"/>
</dbReference>
<dbReference type="EC" id="5.1.1.3" evidence="2 8"/>
<organism evidence="9 10">
    <name type="scientific">Paenibacillus typhae</name>
    <dbReference type="NCBI Taxonomy" id="1174501"/>
    <lineage>
        <taxon>Bacteria</taxon>
        <taxon>Bacillati</taxon>
        <taxon>Bacillota</taxon>
        <taxon>Bacilli</taxon>
        <taxon>Bacillales</taxon>
        <taxon>Paenibacillaceae</taxon>
        <taxon>Paenibacillus</taxon>
    </lineage>
</organism>
<evidence type="ECO:0000313" key="10">
    <source>
        <dbReference type="Proteomes" id="UP000199050"/>
    </source>
</evidence>
<evidence type="ECO:0000256" key="6">
    <source>
        <dbReference type="ARBA" id="ARBA00023316"/>
    </source>
</evidence>
<feature type="active site" description="Proton donor/acceptor" evidence="8">
    <location>
        <position position="70"/>
    </location>
</feature>
<dbReference type="PANTHER" id="PTHR21198:SF3">
    <property type="entry name" value="GLUTAMATE RACEMASE"/>
    <property type="match status" value="1"/>
</dbReference>
<dbReference type="GO" id="GO:0008881">
    <property type="term" value="F:glutamate racemase activity"/>
    <property type="evidence" value="ECO:0007669"/>
    <property type="project" value="UniProtKB-UniRule"/>
</dbReference>
<protein>
    <recommendedName>
        <fullName evidence="7 8">Glutamate racemase</fullName>
        <ecNumber evidence="2 8">5.1.1.3</ecNumber>
    </recommendedName>
</protein>
<reference evidence="10" key="1">
    <citation type="submission" date="2016-10" db="EMBL/GenBank/DDBJ databases">
        <authorList>
            <person name="Varghese N."/>
            <person name="Submissions S."/>
        </authorList>
    </citation>
    <scope>NUCLEOTIDE SEQUENCE [LARGE SCALE GENOMIC DNA]</scope>
    <source>
        <strain evidence="10">CGMCC 1.11012</strain>
    </source>
</reference>
<proteinExistence type="inferred from homology"/>
<dbReference type="InterPro" id="IPR001920">
    <property type="entry name" value="Asp/Glu_race"/>
</dbReference>
<dbReference type="PROSITE" id="PS00923">
    <property type="entry name" value="ASP_GLU_RACEMASE_1"/>
    <property type="match status" value="1"/>
</dbReference>
<evidence type="ECO:0000256" key="1">
    <source>
        <dbReference type="ARBA" id="ARBA00001602"/>
    </source>
</evidence>
<dbReference type="STRING" id="1174501.SAMN05216192_102162"/>
<dbReference type="Pfam" id="PF01177">
    <property type="entry name" value="Asp_Glu_race"/>
    <property type="match status" value="1"/>
</dbReference>
<feature type="binding site" evidence="8">
    <location>
        <begin position="39"/>
        <end position="40"/>
    </location>
    <ligand>
        <name>substrate</name>
    </ligand>
</feature>
<dbReference type="Gene3D" id="3.40.50.1860">
    <property type="match status" value="2"/>
</dbReference>
<name>A0A1G8GPV9_9BACL</name>
<dbReference type="FunFam" id="3.40.50.1860:FF:000002">
    <property type="entry name" value="Glutamate racemase"/>
    <property type="match status" value="1"/>
</dbReference>
<evidence type="ECO:0000256" key="3">
    <source>
        <dbReference type="ARBA" id="ARBA00022960"/>
    </source>
</evidence>
<keyword evidence="4 8" id="KW-0573">Peptidoglycan synthesis</keyword>
<evidence type="ECO:0000313" key="9">
    <source>
        <dbReference type="EMBL" id="SDH96465.1"/>
    </source>
</evidence>
<evidence type="ECO:0000256" key="7">
    <source>
        <dbReference type="ARBA" id="ARBA00070053"/>
    </source>
</evidence>
<feature type="binding site" evidence="8">
    <location>
        <begin position="183"/>
        <end position="184"/>
    </location>
    <ligand>
        <name>substrate</name>
    </ligand>
</feature>
<gene>
    <name evidence="8" type="primary">murI</name>
    <name evidence="9" type="ORF">SAMN05216192_102162</name>
</gene>
<dbReference type="UniPathway" id="UPA00219"/>
<evidence type="ECO:0000256" key="4">
    <source>
        <dbReference type="ARBA" id="ARBA00022984"/>
    </source>
</evidence>
<dbReference type="PANTHER" id="PTHR21198">
    <property type="entry name" value="GLUTAMATE RACEMASE"/>
    <property type="match status" value="1"/>
</dbReference>
<evidence type="ECO:0000256" key="8">
    <source>
        <dbReference type="HAMAP-Rule" id="MF_00258"/>
    </source>
</evidence>
<dbReference type="InterPro" id="IPR015942">
    <property type="entry name" value="Asp/Glu/hydantoin_racemase"/>
</dbReference>
<dbReference type="SUPFAM" id="SSF53681">
    <property type="entry name" value="Aspartate/glutamate racemase"/>
    <property type="match status" value="2"/>
</dbReference>
<feature type="binding site" evidence="8">
    <location>
        <begin position="71"/>
        <end position="72"/>
    </location>
    <ligand>
        <name>substrate</name>
    </ligand>
</feature>
<keyword evidence="5 8" id="KW-0413">Isomerase</keyword>
<sequence length="258" mass="29294">MRIGFFDSGIGGITVLHQALKLLPNEDYLFYADTKNVPYGEKTKEEVKQYIFQAVQFIAEQQVKAVVIACNTATSVAIEELRERYDFPILGIEPAVKPAVQKWEIHRKKVLVLATNLTLKEEKFNNLVKRLDHRDIVDSLALPGLVTFAEQHEFNDELVKSYLEQELSRFDPSQYGTVVLGCTHFPYFTNVIKEIFPEGTDFISGSIGTANNLKRILDCDHLLESGSGDIAFYNSGIRVEDTATLERYRQLLRMLDGL</sequence>
<comment type="pathway">
    <text evidence="8">Cell wall biogenesis; peptidoglycan biosynthesis.</text>
</comment>
<dbReference type="InterPro" id="IPR004391">
    <property type="entry name" value="Glu_race"/>
</dbReference>
<dbReference type="GO" id="GO:0008360">
    <property type="term" value="P:regulation of cell shape"/>
    <property type="evidence" value="ECO:0007669"/>
    <property type="project" value="UniProtKB-KW"/>
</dbReference>
<evidence type="ECO:0000256" key="5">
    <source>
        <dbReference type="ARBA" id="ARBA00023235"/>
    </source>
</evidence>
<evidence type="ECO:0000256" key="2">
    <source>
        <dbReference type="ARBA" id="ARBA00013090"/>
    </source>
</evidence>
<dbReference type="InterPro" id="IPR018187">
    <property type="entry name" value="Asp/Glu_racemase_AS_1"/>
</dbReference>
<comment type="similarity">
    <text evidence="8">Belongs to the aspartate/glutamate racemases family.</text>
</comment>
<dbReference type="OrthoDB" id="9801055at2"/>
<dbReference type="EMBL" id="FNDX01000002">
    <property type="protein sequence ID" value="SDH96465.1"/>
    <property type="molecule type" value="Genomic_DNA"/>
</dbReference>
<comment type="catalytic activity">
    <reaction evidence="1 8">
        <text>L-glutamate = D-glutamate</text>
        <dbReference type="Rhea" id="RHEA:12813"/>
        <dbReference type="ChEBI" id="CHEBI:29985"/>
        <dbReference type="ChEBI" id="CHEBI:29986"/>
        <dbReference type="EC" id="5.1.1.3"/>
    </reaction>
</comment>
<dbReference type="GO" id="GO:0042802">
    <property type="term" value="F:identical protein binding"/>
    <property type="evidence" value="ECO:0007669"/>
    <property type="project" value="UniProtKB-ARBA"/>
</dbReference>